<evidence type="ECO:0000256" key="1">
    <source>
        <dbReference type="SAM" id="MobiDB-lite"/>
    </source>
</evidence>
<dbReference type="AlphaFoldDB" id="A0A5H2XPB0"/>
<accession>A0A5H2XPB0</accession>
<dbReference type="EMBL" id="AP021506">
    <property type="protein sequence ID" value="BBN69818.1"/>
    <property type="molecule type" value="Genomic_DNA"/>
</dbReference>
<feature type="compositionally biased region" description="Gly residues" evidence="1">
    <location>
        <begin position="1"/>
        <end position="12"/>
    </location>
</feature>
<feature type="region of interest" description="Disordered" evidence="1">
    <location>
        <begin position="1"/>
        <end position="34"/>
    </location>
</feature>
<reference evidence="2" key="1">
    <citation type="journal article" date="2019" name="Science">
        <title>Mutation of a bHLH transcription factor allowed almond domestication.</title>
        <authorList>
            <person name="Sanchez-Perez R."/>
            <person name="Pavan S."/>
            <person name="Mazzeo R."/>
            <person name="Moldovan C."/>
            <person name="Aiese Cigliano R."/>
            <person name="Del Cueto J."/>
            <person name="Ricciardi F."/>
            <person name="Lotti C."/>
            <person name="Ricciardi L."/>
            <person name="Dicenta F."/>
            <person name="Lopez-Marques R.L."/>
            <person name="Lindberg Moller B."/>
        </authorList>
    </citation>
    <scope>NUCLEOTIDE SEQUENCE</scope>
</reference>
<proteinExistence type="predicted"/>
<name>A0A5H2XPB0_PRUDU</name>
<protein>
    <submittedName>
        <fullName evidence="2">Uncharacterized protein</fullName>
    </submittedName>
</protein>
<sequence>MGSNGHGTGGVGTAIESPTFSNRPQPWGRPELAGKSCFPTEVRSKLPKLPARSSPSFLHQIDREFGVLVPRFFGHPKSLWTPDLSARVAARGQGGGTALASFEFTNLIFRDNQAPGARQNYKRDLRGIEVEFWDWSKYRGDSAEFSAEV</sequence>
<gene>
    <name evidence="2" type="ORF">Prudu_1169S005700</name>
</gene>
<evidence type="ECO:0000313" key="2">
    <source>
        <dbReference type="EMBL" id="BBN69818.1"/>
    </source>
</evidence>
<organism evidence="2">
    <name type="scientific">Prunus dulcis</name>
    <name type="common">Almond</name>
    <name type="synonym">Amygdalus dulcis</name>
    <dbReference type="NCBI Taxonomy" id="3755"/>
    <lineage>
        <taxon>Eukaryota</taxon>
        <taxon>Viridiplantae</taxon>
        <taxon>Streptophyta</taxon>
        <taxon>Embryophyta</taxon>
        <taxon>Tracheophyta</taxon>
        <taxon>Spermatophyta</taxon>
        <taxon>Magnoliopsida</taxon>
        <taxon>eudicotyledons</taxon>
        <taxon>Gunneridae</taxon>
        <taxon>Pentapetalae</taxon>
        <taxon>rosids</taxon>
        <taxon>fabids</taxon>
        <taxon>Rosales</taxon>
        <taxon>Rosaceae</taxon>
        <taxon>Amygdaloideae</taxon>
        <taxon>Amygdaleae</taxon>
        <taxon>Prunus</taxon>
    </lineage>
</organism>